<keyword evidence="1" id="KW-0732">Signal</keyword>
<gene>
    <name evidence="2" type="ORF">EGI31_21100</name>
</gene>
<evidence type="ECO:0000313" key="3">
    <source>
        <dbReference type="Proteomes" id="UP001204144"/>
    </source>
</evidence>
<organism evidence="2 3">
    <name type="scientific">Lacihabitans soyangensis</name>
    <dbReference type="NCBI Taxonomy" id="869394"/>
    <lineage>
        <taxon>Bacteria</taxon>
        <taxon>Pseudomonadati</taxon>
        <taxon>Bacteroidota</taxon>
        <taxon>Cytophagia</taxon>
        <taxon>Cytophagales</taxon>
        <taxon>Leadbetterellaceae</taxon>
        <taxon>Lacihabitans</taxon>
    </lineage>
</organism>
<name>A0AAE3KWB7_9BACT</name>
<dbReference type="EMBL" id="RJUF01000183">
    <property type="protein sequence ID" value="MCP9765441.1"/>
    <property type="molecule type" value="Genomic_DNA"/>
</dbReference>
<reference evidence="2 3" key="1">
    <citation type="submission" date="2018-11" db="EMBL/GenBank/DDBJ databases">
        <title>Novel bacteria species description.</title>
        <authorList>
            <person name="Han J.-H."/>
        </authorList>
    </citation>
    <scope>NUCLEOTIDE SEQUENCE [LARGE SCALE GENOMIC DNA]</scope>
    <source>
        <strain evidence="2 3">KCTC23259</strain>
    </source>
</reference>
<sequence>MKKLSFVFLIMLGSLNGYSQVFNLVEELRKGKLEFVHRQNDKFGLNNIKISKGSGEGLVWLRNKKLKTGTIEVDIKGEDVFQKSFVGIAFNGQNDSTYEAIYFRPFNFHATDSVRRIHAVQYIAHPKYTWKHLREFRNAEFEKGIKNAPDPNGWFHAKIVVLPTSVTVYVDNKQEPSLVVNRLVSNKKGTIGLFLGDGSGGEYKNLNIY</sequence>
<keyword evidence="3" id="KW-1185">Reference proteome</keyword>
<dbReference type="Proteomes" id="UP001204144">
    <property type="component" value="Unassembled WGS sequence"/>
</dbReference>
<accession>A0AAE3KWB7</accession>
<proteinExistence type="predicted"/>
<dbReference type="Gene3D" id="2.60.120.560">
    <property type="entry name" value="Exo-inulinase, domain 1"/>
    <property type="match status" value="1"/>
</dbReference>
<comment type="caution">
    <text evidence="2">The sequence shown here is derived from an EMBL/GenBank/DDBJ whole genome shotgun (WGS) entry which is preliminary data.</text>
</comment>
<protein>
    <recommendedName>
        <fullName evidence="4">DUF1080 domain-containing protein</fullName>
    </recommendedName>
</protein>
<feature type="chain" id="PRO_5042068982" description="DUF1080 domain-containing protein" evidence="1">
    <location>
        <begin position="20"/>
        <end position="209"/>
    </location>
</feature>
<dbReference type="RefSeq" id="WP_255039134.1">
    <property type="nucleotide sequence ID" value="NZ_RJUF01000183.1"/>
</dbReference>
<evidence type="ECO:0000256" key="1">
    <source>
        <dbReference type="SAM" id="SignalP"/>
    </source>
</evidence>
<evidence type="ECO:0008006" key="4">
    <source>
        <dbReference type="Google" id="ProtNLM"/>
    </source>
</evidence>
<feature type="signal peptide" evidence="1">
    <location>
        <begin position="1"/>
        <end position="19"/>
    </location>
</feature>
<evidence type="ECO:0000313" key="2">
    <source>
        <dbReference type="EMBL" id="MCP9765441.1"/>
    </source>
</evidence>
<dbReference type="AlphaFoldDB" id="A0AAE3KWB7"/>